<dbReference type="AlphaFoldDB" id="A0A6N7SBE3"/>
<keyword evidence="1" id="KW-1133">Transmembrane helix</keyword>
<comment type="caution">
    <text evidence="2">The sequence shown here is derived from an EMBL/GenBank/DDBJ whole genome shotgun (WGS) entry which is preliminary data.</text>
</comment>
<dbReference type="Proteomes" id="UP000433575">
    <property type="component" value="Unassembled WGS sequence"/>
</dbReference>
<reference evidence="4 5" key="1">
    <citation type="journal article" date="2019" name="Nat. Med.">
        <title>A library of human gut bacterial isolates paired with longitudinal multiomics data enables mechanistic microbiome research.</title>
        <authorList>
            <person name="Poyet M."/>
            <person name="Groussin M."/>
            <person name="Gibbons S.M."/>
            <person name="Avila-Pacheco J."/>
            <person name="Jiang X."/>
            <person name="Kearney S.M."/>
            <person name="Perrotta A.R."/>
            <person name="Berdy B."/>
            <person name="Zhao S."/>
            <person name="Lieberman T.D."/>
            <person name="Swanson P.K."/>
            <person name="Smith M."/>
            <person name="Roesemann S."/>
            <person name="Alexander J.E."/>
            <person name="Rich S.A."/>
            <person name="Livny J."/>
            <person name="Vlamakis H."/>
            <person name="Clish C."/>
            <person name="Bullock K."/>
            <person name="Deik A."/>
            <person name="Scott J."/>
            <person name="Pierce K.A."/>
            <person name="Xavier R.J."/>
            <person name="Alm E.J."/>
        </authorList>
    </citation>
    <scope>NUCLEOTIDE SEQUENCE [LARGE SCALE GENOMIC DNA]</scope>
    <source>
        <strain evidence="2 4">BIOML-A4</strain>
        <strain evidence="3 5">BIOML-A5</strain>
    </source>
</reference>
<keyword evidence="5" id="KW-1185">Reference proteome</keyword>
<feature type="transmembrane region" description="Helical" evidence="1">
    <location>
        <begin position="42"/>
        <end position="64"/>
    </location>
</feature>
<evidence type="ECO:0000313" key="4">
    <source>
        <dbReference type="Proteomes" id="UP000433575"/>
    </source>
</evidence>
<protein>
    <submittedName>
        <fullName evidence="2">Uncharacterized protein</fullName>
    </submittedName>
</protein>
<keyword evidence="1" id="KW-0472">Membrane</keyword>
<sequence>MRWLGSAIVILFLILLFVNYLDMSFNVALYDDYMIHDRSNPFILWKFFLILAGLILGSALTWRLNHLEENTQKKEDSSKPE</sequence>
<dbReference type="RefSeq" id="WP_154240584.1">
    <property type="nucleotide sequence ID" value="NZ_CALJPI010000301.1"/>
</dbReference>
<accession>A0A6N7SBE3</accession>
<organism evidence="2 4">
    <name type="scientific">Holdemania massiliensis</name>
    <dbReference type="NCBI Taxonomy" id="1468449"/>
    <lineage>
        <taxon>Bacteria</taxon>
        <taxon>Bacillati</taxon>
        <taxon>Bacillota</taxon>
        <taxon>Erysipelotrichia</taxon>
        <taxon>Erysipelotrichales</taxon>
        <taxon>Erysipelotrichaceae</taxon>
        <taxon>Holdemania</taxon>
    </lineage>
</organism>
<dbReference type="Proteomes" id="UP000480929">
    <property type="component" value="Unassembled WGS sequence"/>
</dbReference>
<evidence type="ECO:0000313" key="2">
    <source>
        <dbReference type="EMBL" id="MSA91251.1"/>
    </source>
</evidence>
<evidence type="ECO:0000313" key="5">
    <source>
        <dbReference type="Proteomes" id="UP000480929"/>
    </source>
</evidence>
<keyword evidence="1" id="KW-0812">Transmembrane</keyword>
<name>A0A6N7SBE3_9FIRM</name>
<dbReference type="EMBL" id="WKPI01000052">
    <property type="protein sequence ID" value="MSC35028.1"/>
    <property type="molecule type" value="Genomic_DNA"/>
</dbReference>
<proteinExistence type="predicted"/>
<evidence type="ECO:0000313" key="3">
    <source>
        <dbReference type="EMBL" id="MSC35028.1"/>
    </source>
</evidence>
<gene>
    <name evidence="3" type="ORF">GKD88_18080</name>
    <name evidence="2" type="ORF">GKE08_18170</name>
</gene>
<feature type="transmembrane region" description="Helical" evidence="1">
    <location>
        <begin position="7"/>
        <end position="30"/>
    </location>
</feature>
<dbReference type="EMBL" id="WKPJ01000049">
    <property type="protein sequence ID" value="MSA91251.1"/>
    <property type="molecule type" value="Genomic_DNA"/>
</dbReference>
<evidence type="ECO:0000256" key="1">
    <source>
        <dbReference type="SAM" id="Phobius"/>
    </source>
</evidence>